<reference evidence="2" key="1">
    <citation type="submission" date="2023-03" db="EMBL/GenBank/DDBJ databases">
        <title>Massive genome expansion in bonnet fungi (Mycena s.s.) driven by repeated elements and novel gene families across ecological guilds.</title>
        <authorList>
            <consortium name="Lawrence Berkeley National Laboratory"/>
            <person name="Harder C.B."/>
            <person name="Miyauchi S."/>
            <person name="Viragh M."/>
            <person name="Kuo A."/>
            <person name="Thoen E."/>
            <person name="Andreopoulos B."/>
            <person name="Lu D."/>
            <person name="Skrede I."/>
            <person name="Drula E."/>
            <person name="Henrissat B."/>
            <person name="Morin E."/>
            <person name="Kohler A."/>
            <person name="Barry K."/>
            <person name="LaButti K."/>
            <person name="Morin E."/>
            <person name="Salamov A."/>
            <person name="Lipzen A."/>
            <person name="Mereny Z."/>
            <person name="Hegedus B."/>
            <person name="Baldrian P."/>
            <person name="Stursova M."/>
            <person name="Weitz H."/>
            <person name="Taylor A."/>
            <person name="Grigoriev I.V."/>
            <person name="Nagy L.G."/>
            <person name="Martin F."/>
            <person name="Kauserud H."/>
        </authorList>
    </citation>
    <scope>NUCLEOTIDE SEQUENCE</scope>
    <source>
        <strain evidence="2">9144</strain>
    </source>
</reference>
<sequence>MLYSCRCKKMKRRGPGPSQAGPPSYGLAWDSEKPKPPKAGRSPGFQAEPRPEHHYFRHPSSLCSVFVTWISASLATGQLQFLSAFPPTSDTRSRRMIPFTAADPRMQFRGNWGRDAHNTASLSNVQTKNNGPTGMSVGPDAVSMRTKLHQ</sequence>
<comment type="caution">
    <text evidence="2">The sequence shown here is derived from an EMBL/GenBank/DDBJ whole genome shotgun (WGS) entry which is preliminary data.</text>
</comment>
<organism evidence="2 3">
    <name type="scientific">Mycena pura</name>
    <dbReference type="NCBI Taxonomy" id="153505"/>
    <lineage>
        <taxon>Eukaryota</taxon>
        <taxon>Fungi</taxon>
        <taxon>Dikarya</taxon>
        <taxon>Basidiomycota</taxon>
        <taxon>Agaricomycotina</taxon>
        <taxon>Agaricomycetes</taxon>
        <taxon>Agaricomycetidae</taxon>
        <taxon>Agaricales</taxon>
        <taxon>Marasmiineae</taxon>
        <taxon>Mycenaceae</taxon>
        <taxon>Mycena</taxon>
    </lineage>
</organism>
<dbReference type="Proteomes" id="UP001219525">
    <property type="component" value="Unassembled WGS sequence"/>
</dbReference>
<accession>A0AAD6XZ28</accession>
<evidence type="ECO:0000313" key="3">
    <source>
        <dbReference type="Proteomes" id="UP001219525"/>
    </source>
</evidence>
<evidence type="ECO:0000313" key="2">
    <source>
        <dbReference type="EMBL" id="KAJ7189386.1"/>
    </source>
</evidence>
<keyword evidence="3" id="KW-1185">Reference proteome</keyword>
<protein>
    <submittedName>
        <fullName evidence="2">Uncharacterized protein</fullName>
    </submittedName>
</protein>
<gene>
    <name evidence="2" type="ORF">GGX14DRAFT_609368</name>
</gene>
<proteinExistence type="predicted"/>
<feature type="compositionally biased region" description="Basic residues" evidence="1">
    <location>
        <begin position="1"/>
        <end position="14"/>
    </location>
</feature>
<feature type="region of interest" description="Disordered" evidence="1">
    <location>
        <begin position="123"/>
        <end position="150"/>
    </location>
</feature>
<dbReference type="AlphaFoldDB" id="A0AAD6XZ28"/>
<name>A0AAD6XZ28_9AGAR</name>
<dbReference type="EMBL" id="JARJCW010000179">
    <property type="protein sequence ID" value="KAJ7189386.1"/>
    <property type="molecule type" value="Genomic_DNA"/>
</dbReference>
<feature type="region of interest" description="Disordered" evidence="1">
    <location>
        <begin position="1"/>
        <end position="53"/>
    </location>
</feature>
<evidence type="ECO:0000256" key="1">
    <source>
        <dbReference type="SAM" id="MobiDB-lite"/>
    </source>
</evidence>
<feature type="compositionally biased region" description="Polar residues" evidence="1">
    <location>
        <begin position="123"/>
        <end position="133"/>
    </location>
</feature>